<sequence length="263" mass="29782">MPPDEDEDWGDPPRRLPRPVVPEFHVEGFDGPLDLLLDLAERQRLDLGVLSIADLAAQFVEEAERLAQTTPLMQRADWVIWIARLVFLRSRLLFATQAEKHAAENEARRTVDQIDELLRMRVAADWLEATPQFGVSVFARGKAVVESGISGRQGTYFSLMEACLGVLERELARVETYVPVYRINLPTYWRVTDALALVRKKIENGTFHSIWEECMPSMDLRGPDRTIDRRAAVAATFVAGLELVRRGEASIDNVAFPLRRVVS</sequence>
<dbReference type="PANTHER" id="PTHR33969:SF2">
    <property type="entry name" value="SEGREGATION AND CONDENSATION PROTEIN A"/>
    <property type="match status" value="1"/>
</dbReference>
<dbReference type="InterPro" id="IPR003768">
    <property type="entry name" value="ScpA"/>
</dbReference>
<dbReference type="Proteomes" id="UP000315095">
    <property type="component" value="Unassembled WGS sequence"/>
</dbReference>
<gene>
    <name evidence="2" type="ORF">MSKU9_3194</name>
</gene>
<protein>
    <recommendedName>
        <fullName evidence="1">Segregation and condensation protein A</fullName>
    </recommendedName>
</protein>
<dbReference type="AlphaFoldDB" id="A0A4P5NTX6"/>
<evidence type="ECO:0000313" key="3">
    <source>
        <dbReference type="Proteomes" id="UP000315095"/>
    </source>
</evidence>
<accession>A0A4P5NTX6</accession>
<dbReference type="Gene3D" id="6.10.250.2410">
    <property type="match status" value="1"/>
</dbReference>
<proteinExistence type="predicted"/>
<dbReference type="RefSeq" id="WP_141262420.1">
    <property type="nucleotide sequence ID" value="NZ_BDLU01000068.1"/>
</dbReference>
<evidence type="ECO:0000256" key="1">
    <source>
        <dbReference type="ARBA" id="ARBA00044777"/>
    </source>
</evidence>
<dbReference type="OrthoDB" id="7281541at2"/>
<dbReference type="EMBL" id="BDLU01000068">
    <property type="protein sequence ID" value="GCE85053.1"/>
    <property type="molecule type" value="Genomic_DNA"/>
</dbReference>
<organism evidence="2 3">
    <name type="scientific">Komagataeibacter diospyri</name>
    <dbReference type="NCBI Taxonomy" id="1932662"/>
    <lineage>
        <taxon>Bacteria</taxon>
        <taxon>Pseudomonadati</taxon>
        <taxon>Pseudomonadota</taxon>
        <taxon>Alphaproteobacteria</taxon>
        <taxon>Acetobacterales</taxon>
        <taxon>Acetobacteraceae</taxon>
        <taxon>Komagataeibacter</taxon>
    </lineage>
</organism>
<evidence type="ECO:0000313" key="2">
    <source>
        <dbReference type="EMBL" id="GCE85053.1"/>
    </source>
</evidence>
<dbReference type="PANTHER" id="PTHR33969">
    <property type="entry name" value="SEGREGATION AND CONDENSATION PROTEIN A"/>
    <property type="match status" value="1"/>
</dbReference>
<keyword evidence="3" id="KW-1185">Reference proteome</keyword>
<name>A0A4P5NTX6_9PROT</name>
<comment type="caution">
    <text evidence="2">The sequence shown here is derived from an EMBL/GenBank/DDBJ whole genome shotgun (WGS) entry which is preliminary data.</text>
</comment>
<reference evidence="3" key="1">
    <citation type="submission" date="2017-01" db="EMBL/GenBank/DDBJ databases">
        <title>Komagataeibacter sp. MSKU9 whole genome sequencing project.</title>
        <authorList>
            <person name="Matsutani M."/>
            <person name="Naloka K."/>
            <person name="Theeragool G."/>
            <person name="Yakushi T."/>
            <person name="Matsushita K."/>
        </authorList>
    </citation>
    <scope>NUCLEOTIDE SEQUENCE [LARGE SCALE GENOMIC DNA]</scope>
    <source>
        <strain evidence="3">MSKU9</strain>
    </source>
</reference>